<dbReference type="InterPro" id="IPR036291">
    <property type="entry name" value="NAD(P)-bd_dom_sf"/>
</dbReference>
<name>A0A9W7GDB7_9STRA</name>
<dbReference type="EMBL" id="BRYA01000143">
    <property type="protein sequence ID" value="GMI41187.1"/>
    <property type="molecule type" value="Genomic_DNA"/>
</dbReference>
<feature type="domain" description="Glutamate/phenylalanine/leucine/valine/L-tryptophan dehydrogenase C-terminal" evidence="3">
    <location>
        <begin position="658"/>
        <end position="909"/>
    </location>
</feature>
<dbReference type="Proteomes" id="UP001165065">
    <property type="component" value="Unassembled WGS sequence"/>
</dbReference>
<comment type="similarity">
    <text evidence="1">Belongs to the Glu/Leu/Phe/Val dehydrogenases family.</text>
</comment>
<evidence type="ECO:0000313" key="4">
    <source>
        <dbReference type="EMBL" id="GMI41187.1"/>
    </source>
</evidence>
<keyword evidence="5" id="KW-1185">Reference proteome</keyword>
<gene>
    <name evidence="4" type="ORF">TrCOL_g2744</name>
</gene>
<dbReference type="PANTHER" id="PTHR11606:SF39">
    <property type="entry name" value="GLUTAMATE_PHENYLALANINE_LEUCINE_VALINE_L-TRYPTOPHAN DEHYDROGENASE C-TERMINAL DOMAIN-CONTAINING PROTEIN"/>
    <property type="match status" value="1"/>
</dbReference>
<dbReference type="AlphaFoldDB" id="A0A9W7GDB7"/>
<dbReference type="GO" id="GO:0005739">
    <property type="term" value="C:mitochondrion"/>
    <property type="evidence" value="ECO:0007669"/>
    <property type="project" value="TreeGrafter"/>
</dbReference>
<protein>
    <recommendedName>
        <fullName evidence="3">Glutamate/phenylalanine/leucine/valine/L-tryptophan dehydrogenase C-terminal domain-containing protein</fullName>
    </recommendedName>
</protein>
<dbReference type="Gene3D" id="3.40.50.720">
    <property type="entry name" value="NAD(P)-binding Rossmann-like Domain"/>
    <property type="match status" value="1"/>
</dbReference>
<dbReference type="OrthoDB" id="184415at2759"/>
<accession>A0A9W7GDB7</accession>
<evidence type="ECO:0000256" key="1">
    <source>
        <dbReference type="ARBA" id="ARBA00006382"/>
    </source>
</evidence>
<evidence type="ECO:0000313" key="5">
    <source>
        <dbReference type="Proteomes" id="UP001165065"/>
    </source>
</evidence>
<evidence type="ECO:0000259" key="3">
    <source>
        <dbReference type="SMART" id="SM00839"/>
    </source>
</evidence>
<dbReference type="Pfam" id="PF00208">
    <property type="entry name" value="ELFV_dehydrog"/>
    <property type="match status" value="1"/>
</dbReference>
<keyword evidence="2" id="KW-0560">Oxidoreductase</keyword>
<dbReference type="GO" id="GO:0004352">
    <property type="term" value="F:glutamate dehydrogenase (NAD+) activity"/>
    <property type="evidence" value="ECO:0007669"/>
    <property type="project" value="TreeGrafter"/>
</dbReference>
<sequence>MLSRSLRSRPIAAYLRRGKSSKSWTPEEATEVERVTQIALTHDLIQSATSSISTTVPWFLDNMPASYFRVTPPSVRTDHLKAISALKDTDMSLSVDIKSKLPDGGRLVTYIRPQDKPGLLLQQVQSLPKYEDKLLTEVDIFTTKDGSMCLNSFKFGGKSTKSECTEERAAMEANVQAIAQKVHDGEIEYDGVDPAHCSPDLVSEYVKKCGTSYLNNSVSRRFLKQMSLYHQVSGGEGVAVSIEDFNPSEYAEKKGELASGMSDSDKLMWIDTAICNSLPQYALEYFSRQMKINDLSIVRTHLDTIEDGDDGNITLLRMLVKQKDPTAPTPDWKRMKRNLKRQKWIDPKTAELMERETHLGVRRAEIITATASVLHPIMKKVNPIAFSKANIHSTLTQEANIPIAAEIADYFIEKFNPKTGRMSEETMAERESHLRSMVESSVVDRSAITLLHKMVDVVQHTLRTNLFLDDRYSLGLRLDPSLMHSEEDSSADQRELPYGVVFCHGRRFNGYHVRFRDIARGGMRLVTPASPEQLALESGRHYDECYGLSFAQQMKNKDIPEGGSKCVCLIDTVGMTQSNKQFVMRKSVKAFSDSILDLIVQTPETDEKVVDYFGKPEVLYLGPDEQVIPDDINWIVDRAAKRGLPTPSAFMSSKPRAGINHKEFGVTSEGVNVFVDVAVREVLKIDPATTPFTVKLTGGTDGDVAGNEVKILFREYPNTVKVVGMCDHTGSLEDPDGLDKDELLRLFHSALPLDSFDEGKLGPQGALHRVDTDEGVKMRNTMHNRVKADVFIPAGGRPNTVDESNWRQFLDVDGVPSSPLVVEGANLFITPKARQEMFDEAGILIVKDSSANKAGVICSSYEICAAMLLSEEEFLDNKEEIVSDVLVKLRQFAKVEAELLFREFENYPGALPHFSGLISDTINKATDAVSAELQKLSPTEVEKLMPLVRGHLPAKLAELGFDRVENMPYQYRLAAIASSLASKIVYAEGVNFVKSQPSVNLSNIAMRYIEVEKEMEELAGRIEGSGMDEGTREKLKDLVKRGGVRTSLNIF</sequence>
<dbReference type="PANTHER" id="PTHR11606">
    <property type="entry name" value="GLUTAMATE DEHYDROGENASE"/>
    <property type="match status" value="1"/>
</dbReference>
<dbReference type="GO" id="GO:0006538">
    <property type="term" value="P:L-glutamate catabolic process"/>
    <property type="evidence" value="ECO:0007669"/>
    <property type="project" value="TreeGrafter"/>
</dbReference>
<reference evidence="5" key="1">
    <citation type="journal article" date="2023" name="Commun. Biol.">
        <title>Genome analysis of Parmales, the sister group of diatoms, reveals the evolutionary specialization of diatoms from phago-mixotrophs to photoautotrophs.</title>
        <authorList>
            <person name="Ban H."/>
            <person name="Sato S."/>
            <person name="Yoshikawa S."/>
            <person name="Yamada K."/>
            <person name="Nakamura Y."/>
            <person name="Ichinomiya M."/>
            <person name="Sato N."/>
            <person name="Blanc-Mathieu R."/>
            <person name="Endo H."/>
            <person name="Kuwata A."/>
            <person name="Ogata H."/>
        </authorList>
    </citation>
    <scope>NUCLEOTIDE SEQUENCE [LARGE SCALE GENOMIC DNA]</scope>
</reference>
<dbReference type="SMART" id="SM00839">
    <property type="entry name" value="ELFV_dehydrog"/>
    <property type="match status" value="1"/>
</dbReference>
<proteinExistence type="inferred from homology"/>
<dbReference type="SUPFAM" id="SSF53223">
    <property type="entry name" value="Aminoacid dehydrogenase-like, N-terminal domain"/>
    <property type="match status" value="1"/>
</dbReference>
<evidence type="ECO:0000256" key="2">
    <source>
        <dbReference type="ARBA" id="ARBA00023002"/>
    </source>
</evidence>
<dbReference type="InterPro" id="IPR006096">
    <property type="entry name" value="Glu/Leu/Phe/Val/Trp_DH_C"/>
</dbReference>
<dbReference type="InterPro" id="IPR046346">
    <property type="entry name" value="Aminoacid_DH-like_N_sf"/>
</dbReference>
<organism evidence="4 5">
    <name type="scientific">Triparma columacea</name>
    <dbReference type="NCBI Taxonomy" id="722753"/>
    <lineage>
        <taxon>Eukaryota</taxon>
        <taxon>Sar</taxon>
        <taxon>Stramenopiles</taxon>
        <taxon>Ochrophyta</taxon>
        <taxon>Bolidophyceae</taxon>
        <taxon>Parmales</taxon>
        <taxon>Triparmaceae</taxon>
        <taxon>Triparma</taxon>
    </lineage>
</organism>
<dbReference type="SUPFAM" id="SSF51735">
    <property type="entry name" value="NAD(P)-binding Rossmann-fold domains"/>
    <property type="match status" value="1"/>
</dbReference>
<comment type="caution">
    <text evidence="4">The sequence shown here is derived from an EMBL/GenBank/DDBJ whole genome shotgun (WGS) entry which is preliminary data.</text>
</comment>